<evidence type="ECO:0000313" key="3">
    <source>
        <dbReference type="EMBL" id="MFC5987822.1"/>
    </source>
</evidence>
<organism evidence="3 4">
    <name type="scientific">Marinicrinis lubricantis</name>
    <dbReference type="NCBI Taxonomy" id="2086470"/>
    <lineage>
        <taxon>Bacteria</taxon>
        <taxon>Bacillati</taxon>
        <taxon>Bacillota</taxon>
        <taxon>Bacilli</taxon>
        <taxon>Bacillales</taxon>
        <taxon>Paenibacillaceae</taxon>
    </lineage>
</organism>
<dbReference type="PANTHER" id="PTHR33744:SF7">
    <property type="entry name" value="PUCR FAMILY TRANSCRIPTIONAL REGULATOR"/>
    <property type="match status" value="1"/>
</dbReference>
<name>A0ABW1IRX4_9BACL</name>
<evidence type="ECO:0000313" key="4">
    <source>
        <dbReference type="Proteomes" id="UP001596250"/>
    </source>
</evidence>
<dbReference type="Gene3D" id="1.10.10.2840">
    <property type="entry name" value="PucR C-terminal helix-turn-helix domain"/>
    <property type="match status" value="1"/>
</dbReference>
<dbReference type="EMBL" id="JBHSQV010000171">
    <property type="protein sequence ID" value="MFC5987822.1"/>
    <property type="molecule type" value="Genomic_DNA"/>
</dbReference>
<sequence>MEGNDPIKLHELLSRPYFQDAEIIASQKALERPVKWVHIMEVAKVGQLLNGCELILSTGIGWHDEEETSLAFLRELIENDAAGLCIELGIYTERPSGRMTELALQHDFPLILFHKEVKYVDITRDLHTYFINRHHLMVTSLDQLTDEFNRILLSGKGLTSLLRLLHDKTKKQISFIPIDNTAIFIPPLPKEVQKNKLAHLQLLKSQDYGGNSKTCAVRPIDVMNQTCADLVMEGEHDLNEFDILALDRCATAVAQEWMRTMYLEERKRYKENGWVKEWLDGKLKESEIREFFPSHRPDASIGLFSVCVFEIDRKTLRSPEFETLLIQRMIVARSLFERIGIVIIPTLSQQHLIFVLAHLKEGNRWIEMVRRTIGKLQKTDKSGGTAIFSGIKGVGTAEAEMTQLHRSYVTALEAIHIQKTVGTLPTPFYNELHVYRLISSLEKSGQLYALVQDYLGSLLPYDREKNTQLLKTLKVYLQLSCAKQETAKELFIVRQTLYHRLNKISELMGDDFTSPEKRLMIELALFAYEYLYGPIT</sequence>
<dbReference type="RefSeq" id="WP_379895241.1">
    <property type="nucleotide sequence ID" value="NZ_CBCSCT010000030.1"/>
</dbReference>
<accession>A0ABW1IRX4</accession>
<dbReference type="Pfam" id="PF07905">
    <property type="entry name" value="PucR"/>
    <property type="match status" value="1"/>
</dbReference>
<protein>
    <submittedName>
        <fullName evidence="3">PucR family transcriptional regulator</fullName>
    </submittedName>
</protein>
<dbReference type="Pfam" id="PF13556">
    <property type="entry name" value="HTH_30"/>
    <property type="match status" value="1"/>
</dbReference>
<evidence type="ECO:0000259" key="1">
    <source>
        <dbReference type="Pfam" id="PF07905"/>
    </source>
</evidence>
<comment type="caution">
    <text evidence="3">The sequence shown here is derived from an EMBL/GenBank/DDBJ whole genome shotgun (WGS) entry which is preliminary data.</text>
</comment>
<evidence type="ECO:0000259" key="2">
    <source>
        <dbReference type="Pfam" id="PF13556"/>
    </source>
</evidence>
<proteinExistence type="predicted"/>
<keyword evidence="4" id="KW-1185">Reference proteome</keyword>
<feature type="domain" description="Purine catabolism PurC-like" evidence="1">
    <location>
        <begin position="11"/>
        <end position="128"/>
    </location>
</feature>
<dbReference type="InterPro" id="IPR025736">
    <property type="entry name" value="PucR_C-HTH_dom"/>
</dbReference>
<gene>
    <name evidence="3" type="ORF">ACFPXP_15560</name>
</gene>
<dbReference type="InterPro" id="IPR042070">
    <property type="entry name" value="PucR_C-HTH_sf"/>
</dbReference>
<dbReference type="Proteomes" id="UP001596250">
    <property type="component" value="Unassembled WGS sequence"/>
</dbReference>
<reference evidence="4" key="1">
    <citation type="journal article" date="2019" name="Int. J. Syst. Evol. Microbiol.">
        <title>The Global Catalogue of Microorganisms (GCM) 10K type strain sequencing project: providing services to taxonomists for standard genome sequencing and annotation.</title>
        <authorList>
            <consortium name="The Broad Institute Genomics Platform"/>
            <consortium name="The Broad Institute Genome Sequencing Center for Infectious Disease"/>
            <person name="Wu L."/>
            <person name="Ma J."/>
        </authorList>
    </citation>
    <scope>NUCLEOTIDE SEQUENCE [LARGE SCALE GENOMIC DNA]</scope>
    <source>
        <strain evidence="4">CCM 8749</strain>
    </source>
</reference>
<feature type="domain" description="PucR C-terminal helix-turn-helix" evidence="2">
    <location>
        <begin position="469"/>
        <end position="525"/>
    </location>
</feature>
<dbReference type="InterPro" id="IPR051448">
    <property type="entry name" value="CdaR-like_regulators"/>
</dbReference>
<dbReference type="InterPro" id="IPR012914">
    <property type="entry name" value="PucR_dom"/>
</dbReference>
<dbReference type="PANTHER" id="PTHR33744">
    <property type="entry name" value="CARBOHYDRATE DIACID REGULATOR"/>
    <property type="match status" value="1"/>
</dbReference>